<keyword evidence="2" id="KW-1185">Reference proteome</keyword>
<dbReference type="EMBL" id="BPLR01008063">
    <property type="protein sequence ID" value="GIY21873.1"/>
    <property type="molecule type" value="Genomic_DNA"/>
</dbReference>
<sequence length="89" mass="10493">MKRQDDKKNGSFDSPWWRCSHPADSKRMIHPQYMENRKRNRSWCFGPLQNYLPLAYLPDVRDVIDKGNDALIVPNLEFNSSHSSGWDAR</sequence>
<comment type="caution">
    <text evidence="1">The sequence shown here is derived from an EMBL/GenBank/DDBJ whole genome shotgun (WGS) entry which is preliminary data.</text>
</comment>
<evidence type="ECO:0000313" key="1">
    <source>
        <dbReference type="EMBL" id="GIY21873.1"/>
    </source>
</evidence>
<organism evidence="1 2">
    <name type="scientific">Caerostris extrusa</name>
    <name type="common">Bark spider</name>
    <name type="synonym">Caerostris bankana</name>
    <dbReference type="NCBI Taxonomy" id="172846"/>
    <lineage>
        <taxon>Eukaryota</taxon>
        <taxon>Metazoa</taxon>
        <taxon>Ecdysozoa</taxon>
        <taxon>Arthropoda</taxon>
        <taxon>Chelicerata</taxon>
        <taxon>Arachnida</taxon>
        <taxon>Araneae</taxon>
        <taxon>Araneomorphae</taxon>
        <taxon>Entelegynae</taxon>
        <taxon>Araneoidea</taxon>
        <taxon>Araneidae</taxon>
        <taxon>Caerostris</taxon>
    </lineage>
</organism>
<dbReference type="Proteomes" id="UP001054945">
    <property type="component" value="Unassembled WGS sequence"/>
</dbReference>
<dbReference type="AlphaFoldDB" id="A0AAV4RPG9"/>
<accession>A0AAV4RPG9</accession>
<protein>
    <submittedName>
        <fullName evidence="1">Uncharacterized protein</fullName>
    </submittedName>
</protein>
<evidence type="ECO:0000313" key="2">
    <source>
        <dbReference type="Proteomes" id="UP001054945"/>
    </source>
</evidence>
<proteinExistence type="predicted"/>
<reference evidence="1 2" key="1">
    <citation type="submission" date="2021-06" db="EMBL/GenBank/DDBJ databases">
        <title>Caerostris extrusa draft genome.</title>
        <authorList>
            <person name="Kono N."/>
            <person name="Arakawa K."/>
        </authorList>
    </citation>
    <scope>NUCLEOTIDE SEQUENCE [LARGE SCALE GENOMIC DNA]</scope>
</reference>
<name>A0AAV4RPG9_CAEEX</name>
<gene>
    <name evidence="1" type="ORF">CEXT_520921</name>
</gene>